<organism evidence="1">
    <name type="scientific">Anguilla anguilla</name>
    <name type="common">European freshwater eel</name>
    <name type="synonym">Muraena anguilla</name>
    <dbReference type="NCBI Taxonomy" id="7936"/>
    <lineage>
        <taxon>Eukaryota</taxon>
        <taxon>Metazoa</taxon>
        <taxon>Chordata</taxon>
        <taxon>Craniata</taxon>
        <taxon>Vertebrata</taxon>
        <taxon>Euteleostomi</taxon>
        <taxon>Actinopterygii</taxon>
        <taxon>Neopterygii</taxon>
        <taxon>Teleostei</taxon>
        <taxon>Anguilliformes</taxon>
        <taxon>Anguillidae</taxon>
        <taxon>Anguilla</taxon>
    </lineage>
</organism>
<name>A0A0E9WEC4_ANGAN</name>
<proteinExistence type="predicted"/>
<dbReference type="AlphaFoldDB" id="A0A0E9WEC4"/>
<reference evidence="1" key="2">
    <citation type="journal article" date="2015" name="Fish Shellfish Immunol.">
        <title>Early steps in the European eel (Anguilla anguilla)-Vibrio vulnificus interaction in the gills: Role of the RtxA13 toxin.</title>
        <authorList>
            <person name="Callol A."/>
            <person name="Pajuelo D."/>
            <person name="Ebbesson L."/>
            <person name="Teles M."/>
            <person name="MacKenzie S."/>
            <person name="Amaro C."/>
        </authorList>
    </citation>
    <scope>NUCLEOTIDE SEQUENCE</scope>
</reference>
<evidence type="ECO:0000313" key="1">
    <source>
        <dbReference type="EMBL" id="JAH87828.1"/>
    </source>
</evidence>
<sequence>MGWTRLNTLSVGVFLLDSITDNI</sequence>
<dbReference type="EMBL" id="GBXM01020749">
    <property type="protein sequence ID" value="JAH87828.1"/>
    <property type="molecule type" value="Transcribed_RNA"/>
</dbReference>
<accession>A0A0E9WEC4</accession>
<protein>
    <submittedName>
        <fullName evidence="1">Uncharacterized protein</fullName>
    </submittedName>
</protein>
<reference evidence="1" key="1">
    <citation type="submission" date="2014-11" db="EMBL/GenBank/DDBJ databases">
        <authorList>
            <person name="Amaro Gonzalez C."/>
        </authorList>
    </citation>
    <scope>NUCLEOTIDE SEQUENCE</scope>
</reference>